<name>A0ABU2N536_9PSEU</name>
<accession>A0ABU2N536</accession>
<protein>
    <submittedName>
        <fullName evidence="2">MarR family transcriptional regulator</fullName>
    </submittedName>
</protein>
<dbReference type="PRINTS" id="PR00598">
    <property type="entry name" value="HTHMARR"/>
</dbReference>
<dbReference type="Proteomes" id="UP001183202">
    <property type="component" value="Unassembled WGS sequence"/>
</dbReference>
<dbReference type="PROSITE" id="PS50995">
    <property type="entry name" value="HTH_MARR_2"/>
    <property type="match status" value="1"/>
</dbReference>
<reference evidence="3" key="1">
    <citation type="submission" date="2023-07" db="EMBL/GenBank/DDBJ databases">
        <title>30 novel species of actinomycetes from the DSMZ collection.</title>
        <authorList>
            <person name="Nouioui I."/>
        </authorList>
    </citation>
    <scope>NUCLEOTIDE SEQUENCE [LARGE SCALE GENOMIC DNA]</scope>
    <source>
        <strain evidence="3">DSM 45834</strain>
    </source>
</reference>
<dbReference type="SUPFAM" id="SSF46785">
    <property type="entry name" value="Winged helix' DNA-binding domain"/>
    <property type="match status" value="1"/>
</dbReference>
<evidence type="ECO:0000313" key="2">
    <source>
        <dbReference type="EMBL" id="MDT0349041.1"/>
    </source>
</evidence>
<dbReference type="PANTHER" id="PTHR33164">
    <property type="entry name" value="TRANSCRIPTIONAL REGULATOR, MARR FAMILY"/>
    <property type="match status" value="1"/>
</dbReference>
<dbReference type="InterPro" id="IPR000835">
    <property type="entry name" value="HTH_MarR-typ"/>
</dbReference>
<dbReference type="SMART" id="SM00347">
    <property type="entry name" value="HTH_MARR"/>
    <property type="match status" value="1"/>
</dbReference>
<feature type="domain" description="HTH marR-type" evidence="1">
    <location>
        <begin position="10"/>
        <end position="139"/>
    </location>
</feature>
<evidence type="ECO:0000313" key="3">
    <source>
        <dbReference type="Proteomes" id="UP001183202"/>
    </source>
</evidence>
<dbReference type="Gene3D" id="1.10.10.10">
    <property type="entry name" value="Winged helix-like DNA-binding domain superfamily/Winged helix DNA-binding domain"/>
    <property type="match status" value="1"/>
</dbReference>
<proteinExistence type="predicted"/>
<dbReference type="InterPro" id="IPR036388">
    <property type="entry name" value="WH-like_DNA-bd_sf"/>
</dbReference>
<comment type="caution">
    <text evidence="2">The sequence shown here is derived from an EMBL/GenBank/DDBJ whole genome shotgun (WGS) entry which is preliminary data.</text>
</comment>
<dbReference type="InterPro" id="IPR039422">
    <property type="entry name" value="MarR/SlyA-like"/>
</dbReference>
<dbReference type="Pfam" id="PF01047">
    <property type="entry name" value="MarR"/>
    <property type="match status" value="1"/>
</dbReference>
<dbReference type="InterPro" id="IPR036390">
    <property type="entry name" value="WH_DNA-bd_sf"/>
</dbReference>
<dbReference type="EMBL" id="JAVREJ010000003">
    <property type="protein sequence ID" value="MDT0349041.1"/>
    <property type="molecule type" value="Genomic_DNA"/>
</dbReference>
<dbReference type="RefSeq" id="WP_311555013.1">
    <property type="nucleotide sequence ID" value="NZ_JAVREJ010000003.1"/>
</dbReference>
<dbReference type="PANTHER" id="PTHR33164:SF106">
    <property type="entry name" value="TRANSCRIPTIONAL REGULATORY PROTEIN"/>
    <property type="match status" value="1"/>
</dbReference>
<keyword evidence="3" id="KW-1185">Reference proteome</keyword>
<gene>
    <name evidence="2" type="ORF">RM445_05820</name>
</gene>
<evidence type="ECO:0000259" key="1">
    <source>
        <dbReference type="PROSITE" id="PS50995"/>
    </source>
</evidence>
<organism evidence="2 3">
    <name type="scientific">Pseudonocardia charpentierae</name>
    <dbReference type="NCBI Taxonomy" id="3075545"/>
    <lineage>
        <taxon>Bacteria</taxon>
        <taxon>Bacillati</taxon>
        <taxon>Actinomycetota</taxon>
        <taxon>Actinomycetes</taxon>
        <taxon>Pseudonocardiales</taxon>
        <taxon>Pseudonocardiaceae</taxon>
        <taxon>Pseudonocardia</taxon>
    </lineage>
</organism>
<sequence>MDEVPELSGPTLRVRALMNAARELTARMSRELGMNATDMVALDLLDVHGPMGAAELARRLGIRSASATVLVDRLEAAGHVERIRHHTDRRRVIVAARPSAREASLAVWLPAILAIDQVGRSLSEDEQRVVSTFLDRITAAITGPVAVQTDRG</sequence>